<dbReference type="OrthoDB" id="409136at2759"/>
<dbReference type="PANTHER" id="PTHR12143">
    <property type="entry name" value="PEPTIDE N-GLYCANASE PNGASE -RELATED"/>
    <property type="match status" value="1"/>
</dbReference>
<dbReference type="SUPFAM" id="SSF54001">
    <property type="entry name" value="Cysteine proteinases"/>
    <property type="match status" value="1"/>
</dbReference>
<dbReference type="InterPro" id="IPR002931">
    <property type="entry name" value="Transglutaminase-like"/>
</dbReference>
<organism evidence="11 12">
    <name type="scientific">Lachancea quebecensis</name>
    <dbReference type="NCBI Taxonomy" id="1654605"/>
    <lineage>
        <taxon>Eukaryota</taxon>
        <taxon>Fungi</taxon>
        <taxon>Dikarya</taxon>
        <taxon>Ascomycota</taxon>
        <taxon>Saccharomycotina</taxon>
        <taxon>Saccharomycetes</taxon>
        <taxon>Saccharomycetales</taxon>
        <taxon>Saccharomycetaceae</taxon>
        <taxon>Lachancea</taxon>
    </lineage>
</organism>
<dbReference type="GO" id="GO:0006516">
    <property type="term" value="P:glycoprotein catabolic process"/>
    <property type="evidence" value="ECO:0007669"/>
    <property type="project" value="TreeGrafter"/>
</dbReference>
<evidence type="ECO:0000256" key="7">
    <source>
        <dbReference type="ARBA" id="ARBA00022833"/>
    </source>
</evidence>
<evidence type="ECO:0000256" key="5">
    <source>
        <dbReference type="ARBA" id="ARBA00018546"/>
    </source>
</evidence>
<dbReference type="Gene3D" id="3.10.620.30">
    <property type="match status" value="1"/>
</dbReference>
<comment type="catalytic activity">
    <reaction evidence="1">
        <text>Hydrolysis of an N(4)-(acetyl-beta-D-glucosaminyl)asparagine residue in which the glucosamine residue may be further glycosylated, to yield a (substituted) N-acetyl-beta-D-glucosaminylamine and a peptide containing an aspartate residue.</text>
        <dbReference type="EC" id="3.5.1.52"/>
    </reaction>
</comment>
<dbReference type="GO" id="GO:0005829">
    <property type="term" value="C:cytosol"/>
    <property type="evidence" value="ECO:0007669"/>
    <property type="project" value="TreeGrafter"/>
</dbReference>
<feature type="domain" description="Transglutaminase-like" evidence="10">
    <location>
        <begin position="168"/>
        <end position="223"/>
    </location>
</feature>
<gene>
    <name evidence="11" type="ORF">LAQU0_S12e03664g</name>
</gene>
<name>A0A0P1L1I4_9SACH</name>
<comment type="cofactor">
    <cofactor evidence="2">
        <name>Zn(2+)</name>
        <dbReference type="ChEBI" id="CHEBI:29105"/>
    </cofactor>
</comment>
<keyword evidence="6" id="KW-0479">Metal-binding</keyword>
<evidence type="ECO:0000259" key="10">
    <source>
        <dbReference type="SMART" id="SM00460"/>
    </source>
</evidence>
<dbReference type="InterPro" id="IPR038765">
    <property type="entry name" value="Papain-like_cys_pep_sf"/>
</dbReference>
<dbReference type="PANTHER" id="PTHR12143:SF19">
    <property type="entry name" value="PEPTIDE-N(4)-(N-ACETYL-BETA-GLUCOSAMINYL)ASPARAGINE AMIDASE"/>
    <property type="match status" value="1"/>
</dbReference>
<dbReference type="GO" id="GO:0046872">
    <property type="term" value="F:metal ion binding"/>
    <property type="evidence" value="ECO:0007669"/>
    <property type="project" value="UniProtKB-KW"/>
</dbReference>
<evidence type="ECO:0000256" key="9">
    <source>
        <dbReference type="SAM" id="MobiDB-lite"/>
    </source>
</evidence>
<dbReference type="SMART" id="SM00460">
    <property type="entry name" value="TGc"/>
    <property type="match status" value="1"/>
</dbReference>
<evidence type="ECO:0000313" key="11">
    <source>
        <dbReference type="EMBL" id="CUS23949.1"/>
    </source>
</evidence>
<evidence type="ECO:0000256" key="3">
    <source>
        <dbReference type="ARBA" id="ARBA00009390"/>
    </source>
</evidence>
<dbReference type="AlphaFoldDB" id="A0A0P1L1I4"/>
<accession>A0A0P1L1I4</accession>
<sequence>MDRQLDFRKVATRFLDLYKQKVIRATRNISDSQRFQSLMRSNEFARNIFNLSQSLCSRYENDIWQARVLDCIDLETIYSNVEAMQGSEDDYLDRLVKELLRYFKRDFFKWCDKPECSNGCSAEHQMVAGHQGPNAEERMFDCSVVEIYKCQNCGSITRFPRYNDPVKLLETRNGRCGEWCNLFMLFLKAFGIESRYVWNREDHVWCEFYSTHLKRWVHVDSCEQSFDEPHIYSNNWGKHMSYAIAFGRDGCSEVSKRYILKNQLPRDLISEDDLQFILSYITKRLRTNLSDGEIYKLSCRDEQERLQLMKGDNIGYHATESSSAPLGRQSGSATWKSTRGEDGKR</sequence>
<evidence type="ECO:0000256" key="2">
    <source>
        <dbReference type="ARBA" id="ARBA00001947"/>
    </source>
</evidence>
<evidence type="ECO:0000256" key="1">
    <source>
        <dbReference type="ARBA" id="ARBA00001650"/>
    </source>
</evidence>
<comment type="similarity">
    <text evidence="3">Belongs to the transglutaminase-like superfamily. PNGase family.</text>
</comment>
<evidence type="ECO:0000256" key="4">
    <source>
        <dbReference type="ARBA" id="ARBA00012158"/>
    </source>
</evidence>
<dbReference type="Gene3D" id="2.20.25.10">
    <property type="match status" value="1"/>
</dbReference>
<reference evidence="12" key="1">
    <citation type="submission" date="2015-10" db="EMBL/GenBank/DDBJ databases">
        <authorList>
            <person name="Devillers H."/>
        </authorList>
    </citation>
    <scope>NUCLEOTIDE SEQUENCE [LARGE SCALE GENOMIC DNA]</scope>
</reference>
<proteinExistence type="inferred from homology"/>
<keyword evidence="7" id="KW-0862">Zinc</keyword>
<dbReference type="Pfam" id="PF01841">
    <property type="entry name" value="Transglut_core"/>
    <property type="match status" value="1"/>
</dbReference>
<dbReference type="FunFam" id="3.10.620.30:FF:000004">
    <property type="entry name" value="Peptidase (PNG1)"/>
    <property type="match status" value="1"/>
</dbReference>
<dbReference type="EC" id="3.5.1.52" evidence="4"/>
<dbReference type="EMBL" id="LN890553">
    <property type="protein sequence ID" value="CUS23949.1"/>
    <property type="molecule type" value="Genomic_DNA"/>
</dbReference>
<protein>
    <recommendedName>
        <fullName evidence="5">Peptide-N(4)-(N-acetyl-beta-glucosaminyl)asparagine amidase</fullName>
        <ecNumber evidence="4">3.5.1.52</ecNumber>
    </recommendedName>
    <alternativeName>
        <fullName evidence="8">Peptide:N-glycanase 1</fullName>
    </alternativeName>
</protein>
<keyword evidence="12" id="KW-1185">Reference proteome</keyword>
<evidence type="ECO:0000256" key="6">
    <source>
        <dbReference type="ARBA" id="ARBA00022723"/>
    </source>
</evidence>
<evidence type="ECO:0000256" key="8">
    <source>
        <dbReference type="ARBA" id="ARBA00032858"/>
    </source>
</evidence>
<dbReference type="InterPro" id="IPR050883">
    <property type="entry name" value="PNGase"/>
</dbReference>
<dbReference type="GO" id="GO:0005634">
    <property type="term" value="C:nucleus"/>
    <property type="evidence" value="ECO:0007669"/>
    <property type="project" value="TreeGrafter"/>
</dbReference>
<feature type="region of interest" description="Disordered" evidence="9">
    <location>
        <begin position="317"/>
        <end position="345"/>
    </location>
</feature>
<feature type="compositionally biased region" description="Polar residues" evidence="9">
    <location>
        <begin position="319"/>
        <end position="337"/>
    </location>
</feature>
<dbReference type="Proteomes" id="UP000236544">
    <property type="component" value="Unassembled WGS sequence"/>
</dbReference>
<evidence type="ECO:0000313" key="12">
    <source>
        <dbReference type="Proteomes" id="UP000236544"/>
    </source>
</evidence>
<dbReference type="GO" id="GO:0000224">
    <property type="term" value="F:peptide-N4-(N-acetyl-beta-glucosaminyl)asparagine amidase activity"/>
    <property type="evidence" value="ECO:0007669"/>
    <property type="project" value="UniProtKB-EC"/>
</dbReference>